<dbReference type="GO" id="GO:0016020">
    <property type="term" value="C:membrane"/>
    <property type="evidence" value="ECO:0007669"/>
    <property type="project" value="UniProtKB-SubCell"/>
</dbReference>
<feature type="domain" description="STAS" evidence="8">
    <location>
        <begin position="611"/>
        <end position="718"/>
    </location>
</feature>
<reference evidence="9 10" key="1">
    <citation type="submission" date="2017-02" db="EMBL/GenBank/DDBJ databases">
        <authorList>
            <person name="Peterson S.W."/>
        </authorList>
    </citation>
    <scope>NUCLEOTIDE SEQUENCE [LARGE SCALE GENOMIC DNA]</scope>
    <source>
        <strain evidence="9 10">DSM 16080</strain>
    </source>
</reference>
<evidence type="ECO:0000259" key="7">
    <source>
        <dbReference type="PROSITE" id="PS50042"/>
    </source>
</evidence>
<sequence>MAKFYCTDCELGKQVPEAFAGRKVRCPGCGKVTVVLPSSSGDTSAPDQDSAVFRCPHCEREQSVPASLVGQRARCPHCGGVGKVFQPKDGLAQPDGVPSMEPWESELADDLAEEFAEAEAEPRDRGVPATPSDLASGGGAGRACREDDIAVPWWRAVKNGIALGVSAVLFALALALAPSWGVARPEWFPLVVTMALVAACAGSLVYGLRSRVACATGGADVAAYAGLFVFAQQLTQYSVETFPGGALPTLAAGIVVTTVLVAVFCFFLSRLRYADWVRFVPFPVMGGALAGCGALLLLSAYHVTFGHPWQWELVADWTQLNVLLGIVPVWGPPLGLGLVLFLVYRRIHSLWWVVFFGAAATVWCLWGTRYAPTSWNAWLCSDPVVGGSNILVLSRTATFWGGVEWPVLADHSGVLLATAFLAAFVASYKLLRLEEHLGRDVGATSELHGLGLANMVSALAMGVPVSLSLGRSLGHLRSGGGGRTAAVVAALVCGAALWQVDALLMHVPRFFCVGVLVFLGGKLLKTWLVDSALEDLQPHEYGSLLLTFLVTVFVGFPQGVVCGALLSLVLGLSRHSASSSIKQVLSGEACRSNVERSPEQDATLRRIGDTILILRLRGYLSGGALSAAMRTLCERMEDPGRTLVRYVVFDFTAIRGIGSGLTRVFSALLRLGQARGMRMVLTNVPFTLEERLEKTGLSDPETQGFQLFRNLDYALEWCEDRLLEEEGRADTDELSLEELLHGVFPDVDALHRLERLLQPREYRSREYVFRQGDAADAMYFVQSGRLTVELESEDGRTLRLRKLGPGTVFGEMGIYTQAPRSASVRSAERAVVYRLSRKRLETLQAKVPELAMVLDRFLVTLLARRVASADMMVRDLMR</sequence>
<proteinExistence type="predicted"/>
<organism evidence="9 10">
    <name type="scientific">Paucidesulfovibrio gracilis DSM 16080</name>
    <dbReference type="NCBI Taxonomy" id="1121449"/>
    <lineage>
        <taxon>Bacteria</taxon>
        <taxon>Pseudomonadati</taxon>
        <taxon>Thermodesulfobacteriota</taxon>
        <taxon>Desulfovibrionia</taxon>
        <taxon>Desulfovibrionales</taxon>
        <taxon>Desulfovibrionaceae</taxon>
        <taxon>Paucidesulfovibrio</taxon>
    </lineage>
</organism>
<evidence type="ECO:0000313" key="10">
    <source>
        <dbReference type="Proteomes" id="UP000190027"/>
    </source>
</evidence>
<dbReference type="Proteomes" id="UP000190027">
    <property type="component" value="Unassembled WGS sequence"/>
</dbReference>
<accession>A0A1T4WHY3</accession>
<dbReference type="STRING" id="1121449.SAMN02745704_00873"/>
<name>A0A1T4WHY3_9BACT</name>
<dbReference type="InterPro" id="IPR036513">
    <property type="entry name" value="STAS_dom_sf"/>
</dbReference>
<evidence type="ECO:0000313" key="9">
    <source>
        <dbReference type="EMBL" id="SKA76779.1"/>
    </source>
</evidence>
<dbReference type="InterPro" id="IPR011547">
    <property type="entry name" value="SLC26A/SulP_dom"/>
</dbReference>
<comment type="subcellular location">
    <subcellularLocation>
        <location evidence="1">Membrane</location>
        <topology evidence="1">Multi-pass membrane protein</topology>
    </subcellularLocation>
</comment>
<feature type="transmembrane region" description="Helical" evidence="6">
    <location>
        <begin position="544"/>
        <end position="572"/>
    </location>
</feature>
<feature type="transmembrane region" description="Helical" evidence="6">
    <location>
        <begin position="452"/>
        <end position="470"/>
    </location>
</feature>
<evidence type="ECO:0000256" key="2">
    <source>
        <dbReference type="ARBA" id="ARBA00022692"/>
    </source>
</evidence>
<dbReference type="AlphaFoldDB" id="A0A1T4WHY3"/>
<keyword evidence="4 6" id="KW-0472">Membrane</keyword>
<dbReference type="PANTHER" id="PTHR43310:SF2">
    <property type="entry name" value="SLC26A_SULP TRANSPORTER DOMAIN-CONTAINING PROTEIN"/>
    <property type="match status" value="1"/>
</dbReference>
<dbReference type="Gene3D" id="2.60.120.10">
    <property type="entry name" value="Jelly Rolls"/>
    <property type="match status" value="1"/>
</dbReference>
<feature type="region of interest" description="Disordered" evidence="5">
    <location>
        <begin position="111"/>
        <end position="140"/>
    </location>
</feature>
<dbReference type="Pfam" id="PF00027">
    <property type="entry name" value="cNMP_binding"/>
    <property type="match status" value="1"/>
</dbReference>
<protein>
    <submittedName>
        <fullName evidence="9">Sulfate permease, SulP family</fullName>
    </submittedName>
</protein>
<dbReference type="PROSITE" id="PS50042">
    <property type="entry name" value="CNMP_BINDING_3"/>
    <property type="match status" value="1"/>
</dbReference>
<evidence type="ECO:0000256" key="5">
    <source>
        <dbReference type="SAM" id="MobiDB-lite"/>
    </source>
</evidence>
<feature type="transmembrane region" description="Helical" evidence="6">
    <location>
        <begin position="161"/>
        <end position="181"/>
    </location>
</feature>
<feature type="transmembrane region" description="Helical" evidence="6">
    <location>
        <begin position="350"/>
        <end position="368"/>
    </location>
</feature>
<dbReference type="InterPro" id="IPR002645">
    <property type="entry name" value="STAS_dom"/>
</dbReference>
<evidence type="ECO:0000256" key="4">
    <source>
        <dbReference type="ARBA" id="ARBA00023136"/>
    </source>
</evidence>
<feature type="transmembrane region" description="Helical" evidence="6">
    <location>
        <begin position="187"/>
        <end position="206"/>
    </location>
</feature>
<feature type="transmembrane region" description="Helical" evidence="6">
    <location>
        <begin position="280"/>
        <end position="302"/>
    </location>
</feature>
<evidence type="ECO:0000256" key="1">
    <source>
        <dbReference type="ARBA" id="ARBA00004141"/>
    </source>
</evidence>
<evidence type="ECO:0000259" key="8">
    <source>
        <dbReference type="PROSITE" id="PS50801"/>
    </source>
</evidence>
<dbReference type="Gene3D" id="3.30.750.24">
    <property type="entry name" value="STAS domain"/>
    <property type="match status" value="1"/>
</dbReference>
<dbReference type="PROSITE" id="PS00889">
    <property type="entry name" value="CNMP_BINDING_2"/>
    <property type="match status" value="1"/>
</dbReference>
<evidence type="ECO:0000256" key="3">
    <source>
        <dbReference type="ARBA" id="ARBA00022989"/>
    </source>
</evidence>
<dbReference type="InterPro" id="IPR014710">
    <property type="entry name" value="RmlC-like_jellyroll"/>
</dbReference>
<feature type="transmembrane region" description="Helical" evidence="6">
    <location>
        <begin position="482"/>
        <end position="500"/>
    </location>
</feature>
<feature type="domain" description="Cyclic nucleotide-binding" evidence="7">
    <location>
        <begin position="746"/>
        <end position="843"/>
    </location>
</feature>
<feature type="transmembrane region" description="Helical" evidence="6">
    <location>
        <begin position="322"/>
        <end position="343"/>
    </location>
</feature>
<dbReference type="CDD" id="cd00038">
    <property type="entry name" value="CAP_ED"/>
    <property type="match status" value="1"/>
</dbReference>
<feature type="transmembrane region" description="Helical" evidence="6">
    <location>
        <begin position="246"/>
        <end position="268"/>
    </location>
</feature>
<feature type="transmembrane region" description="Helical" evidence="6">
    <location>
        <begin position="507"/>
        <end position="524"/>
    </location>
</feature>
<keyword evidence="3 6" id="KW-1133">Transmembrane helix</keyword>
<keyword evidence="2 6" id="KW-0812">Transmembrane</keyword>
<keyword evidence="10" id="KW-1185">Reference proteome</keyword>
<dbReference type="SUPFAM" id="SSF52091">
    <property type="entry name" value="SpoIIaa-like"/>
    <property type="match status" value="1"/>
</dbReference>
<gene>
    <name evidence="9" type="ORF">SAMN02745704_00873</name>
</gene>
<dbReference type="Pfam" id="PF01740">
    <property type="entry name" value="STAS"/>
    <property type="match status" value="1"/>
</dbReference>
<feature type="transmembrane region" description="Helical" evidence="6">
    <location>
        <begin position="413"/>
        <end position="431"/>
    </location>
</feature>
<dbReference type="Pfam" id="PF00916">
    <property type="entry name" value="Sulfate_transp"/>
    <property type="match status" value="1"/>
</dbReference>
<dbReference type="EMBL" id="FUYC01000003">
    <property type="protein sequence ID" value="SKA76779.1"/>
    <property type="molecule type" value="Genomic_DNA"/>
</dbReference>
<dbReference type="InterPro" id="IPR052706">
    <property type="entry name" value="Membrane-Transporter-like"/>
</dbReference>
<dbReference type="SUPFAM" id="SSF51206">
    <property type="entry name" value="cAMP-binding domain-like"/>
    <property type="match status" value="1"/>
</dbReference>
<dbReference type="InterPro" id="IPR018490">
    <property type="entry name" value="cNMP-bd_dom_sf"/>
</dbReference>
<feature type="transmembrane region" description="Helical" evidence="6">
    <location>
        <begin position="213"/>
        <end position="234"/>
    </location>
</feature>
<evidence type="ECO:0000256" key="6">
    <source>
        <dbReference type="SAM" id="Phobius"/>
    </source>
</evidence>
<dbReference type="PANTHER" id="PTHR43310">
    <property type="entry name" value="SULFATE TRANSPORTER YBAR-RELATED"/>
    <property type="match status" value="1"/>
</dbReference>
<dbReference type="InterPro" id="IPR000595">
    <property type="entry name" value="cNMP-bd_dom"/>
</dbReference>
<dbReference type="SMART" id="SM00100">
    <property type="entry name" value="cNMP"/>
    <property type="match status" value="1"/>
</dbReference>
<dbReference type="PROSITE" id="PS50801">
    <property type="entry name" value="STAS"/>
    <property type="match status" value="1"/>
</dbReference>
<dbReference type="InterPro" id="IPR018488">
    <property type="entry name" value="cNMP-bd_CS"/>
</dbReference>